<protein>
    <submittedName>
        <fullName evidence="1">Uncharacterized protein</fullName>
    </submittedName>
</protein>
<sequence>MKPRHMNGTASQRAGRLSVFLGIVSVPSIKFHYHLSHASHPHTRTEKVSCTFGFTAFQAAPVERASWPGVPNYPSGTPYTHTRPPAASLPKFPLVQQCTGVLSELLA</sequence>
<evidence type="ECO:0000313" key="2">
    <source>
        <dbReference type="Proteomes" id="UP001240678"/>
    </source>
</evidence>
<dbReference type="GeneID" id="85343493"/>
<organism evidence="1 2">
    <name type="scientific">Colletotrichum costaricense</name>
    <dbReference type="NCBI Taxonomy" id="1209916"/>
    <lineage>
        <taxon>Eukaryota</taxon>
        <taxon>Fungi</taxon>
        <taxon>Dikarya</taxon>
        <taxon>Ascomycota</taxon>
        <taxon>Pezizomycotina</taxon>
        <taxon>Sordariomycetes</taxon>
        <taxon>Hypocreomycetidae</taxon>
        <taxon>Glomerellales</taxon>
        <taxon>Glomerellaceae</taxon>
        <taxon>Colletotrichum</taxon>
        <taxon>Colletotrichum acutatum species complex</taxon>
    </lineage>
</organism>
<gene>
    <name evidence="1" type="ORF">CCOS01_11795</name>
</gene>
<keyword evidence="2" id="KW-1185">Reference proteome</keyword>
<dbReference type="Proteomes" id="UP001240678">
    <property type="component" value="Unassembled WGS sequence"/>
</dbReference>
<proteinExistence type="predicted"/>
<name>A0AAI9YPQ3_9PEZI</name>
<evidence type="ECO:0000313" key="1">
    <source>
        <dbReference type="EMBL" id="KAK1518975.1"/>
    </source>
</evidence>
<dbReference type="AlphaFoldDB" id="A0AAI9YPQ3"/>
<comment type="caution">
    <text evidence="1">The sequence shown here is derived from an EMBL/GenBank/DDBJ whole genome shotgun (WGS) entry which is preliminary data.</text>
</comment>
<dbReference type="EMBL" id="MOOE01000013">
    <property type="protein sequence ID" value="KAK1518975.1"/>
    <property type="molecule type" value="Genomic_DNA"/>
</dbReference>
<accession>A0AAI9YPQ3</accession>
<reference evidence="1 2" key="1">
    <citation type="submission" date="2016-10" db="EMBL/GenBank/DDBJ databases">
        <title>The genome sequence of Colletotrichum fioriniae PJ7.</title>
        <authorList>
            <person name="Baroncelli R."/>
        </authorList>
    </citation>
    <scope>NUCLEOTIDE SEQUENCE [LARGE SCALE GENOMIC DNA]</scope>
    <source>
        <strain evidence="1 2">IMI 309622</strain>
    </source>
</reference>
<dbReference type="RefSeq" id="XP_060309777.1">
    <property type="nucleotide sequence ID" value="XM_060459946.1"/>
</dbReference>